<reference evidence="2" key="1">
    <citation type="submission" date="2022-03" db="EMBL/GenBank/DDBJ databases">
        <authorList>
            <person name="Martin H S."/>
        </authorList>
    </citation>
    <scope>NUCLEOTIDE SEQUENCE</scope>
</reference>
<dbReference type="SMART" id="SM01100">
    <property type="entry name" value="CRAL_TRIO_N"/>
    <property type="match status" value="2"/>
</dbReference>
<dbReference type="PANTHER" id="PTHR10174">
    <property type="entry name" value="ALPHA-TOCOPHEROL TRANSFER PROTEIN-RELATED"/>
    <property type="match status" value="1"/>
</dbReference>
<dbReference type="InterPro" id="IPR036273">
    <property type="entry name" value="CRAL/TRIO_N_dom_sf"/>
</dbReference>
<sequence>MIRLNSTVRTGRSVILDRNECKPHRLDDEYLKRFLRARRFVSARAHGLYAFQLHQWGLHVFNCSRIFEALFHLFKRLAPSDELWRKVTVSHGLPQYLVDCNLFIDPECLPARYGGHRRPVSLGEWLTKIRGYRDRSFVVPANLSSLSQTMPFIDIAFQAEISRYEDADFEEIARRNCNEEPRRRSHAIQELRNMVYERGECHPRRMDDAYLLRFLRCRRFIPALAHKLMVRYEEFRRKNAYLYDCSAFGLQKVKHVYGGTFPESPVHGRITLMRFGKWDTDAVPIVDVVRCALIMDEVAVLQPKLQILGVTIIVDLEGLSMRQVSHLTPTIAGQIVSLMGVSFPLLMHGLHIINYNWFLHTFFYVFKQFIPRAAWERIHFHGYDMSSLHKHIDPAHLPPEYGGTCQHVISTEEWLRKVNLYKDDFMVQELRDLGFTVD</sequence>
<dbReference type="EMBL" id="OW152831">
    <property type="protein sequence ID" value="CAH2049100.1"/>
    <property type="molecule type" value="Genomic_DNA"/>
</dbReference>
<accession>A0ABN8I5G6</accession>
<dbReference type="CDD" id="cd00170">
    <property type="entry name" value="SEC14"/>
    <property type="match status" value="1"/>
</dbReference>
<dbReference type="SMART" id="SM00516">
    <property type="entry name" value="SEC14"/>
    <property type="match status" value="1"/>
</dbReference>
<gene>
    <name evidence="2" type="ORF">IPOD504_LOCUS6599</name>
</gene>
<dbReference type="InterPro" id="IPR011074">
    <property type="entry name" value="CRAL/TRIO_N_dom"/>
</dbReference>
<dbReference type="InterPro" id="IPR036865">
    <property type="entry name" value="CRAL-TRIO_dom_sf"/>
</dbReference>
<dbReference type="InterPro" id="IPR001251">
    <property type="entry name" value="CRAL-TRIO_dom"/>
</dbReference>
<organism evidence="2 3">
    <name type="scientific">Iphiclides podalirius</name>
    <name type="common">scarce swallowtail</name>
    <dbReference type="NCBI Taxonomy" id="110791"/>
    <lineage>
        <taxon>Eukaryota</taxon>
        <taxon>Metazoa</taxon>
        <taxon>Ecdysozoa</taxon>
        <taxon>Arthropoda</taxon>
        <taxon>Hexapoda</taxon>
        <taxon>Insecta</taxon>
        <taxon>Pterygota</taxon>
        <taxon>Neoptera</taxon>
        <taxon>Endopterygota</taxon>
        <taxon>Lepidoptera</taxon>
        <taxon>Glossata</taxon>
        <taxon>Ditrysia</taxon>
        <taxon>Papilionoidea</taxon>
        <taxon>Papilionidae</taxon>
        <taxon>Papilioninae</taxon>
        <taxon>Iphiclides</taxon>
    </lineage>
</organism>
<dbReference type="Gene3D" id="3.40.525.10">
    <property type="entry name" value="CRAL-TRIO lipid binding domain"/>
    <property type="match status" value="2"/>
</dbReference>
<keyword evidence="3" id="KW-1185">Reference proteome</keyword>
<proteinExistence type="predicted"/>
<dbReference type="Proteomes" id="UP000837857">
    <property type="component" value="Chromosome 19"/>
</dbReference>
<dbReference type="Gene3D" id="1.10.8.20">
    <property type="entry name" value="N-terminal domain of phosphatidylinositol transfer protein sec14p"/>
    <property type="match status" value="1"/>
</dbReference>
<dbReference type="PROSITE" id="PS50191">
    <property type="entry name" value="CRAL_TRIO"/>
    <property type="match status" value="1"/>
</dbReference>
<evidence type="ECO:0000313" key="2">
    <source>
        <dbReference type="EMBL" id="CAH2049100.1"/>
    </source>
</evidence>
<name>A0ABN8I5G6_9NEOP</name>
<dbReference type="SUPFAM" id="SSF52087">
    <property type="entry name" value="CRAL/TRIO domain"/>
    <property type="match status" value="2"/>
</dbReference>
<dbReference type="Pfam" id="PF00650">
    <property type="entry name" value="CRAL_TRIO"/>
    <property type="match status" value="1"/>
</dbReference>
<dbReference type="PRINTS" id="PR00180">
    <property type="entry name" value="CRETINALDHBP"/>
</dbReference>
<dbReference type="PANTHER" id="PTHR10174:SF234">
    <property type="entry name" value="SD01558P"/>
    <property type="match status" value="1"/>
</dbReference>
<feature type="non-terminal residue" evidence="2">
    <location>
        <position position="1"/>
    </location>
</feature>
<protein>
    <recommendedName>
        <fullName evidence="1">CRAL-TRIO domain-containing protein</fullName>
    </recommendedName>
</protein>
<dbReference type="SUPFAM" id="SSF46938">
    <property type="entry name" value="CRAL/TRIO N-terminal domain"/>
    <property type="match status" value="2"/>
</dbReference>
<evidence type="ECO:0000259" key="1">
    <source>
        <dbReference type="PROSITE" id="PS50191"/>
    </source>
</evidence>
<feature type="domain" description="CRAL-TRIO" evidence="1">
    <location>
        <begin position="270"/>
        <end position="409"/>
    </location>
</feature>
<evidence type="ECO:0000313" key="3">
    <source>
        <dbReference type="Proteomes" id="UP000837857"/>
    </source>
</evidence>